<reference evidence="1" key="1">
    <citation type="submission" date="2021-01" db="UniProtKB">
        <authorList>
            <consortium name="EnsemblMetazoa"/>
        </authorList>
    </citation>
    <scope>IDENTIFICATION</scope>
</reference>
<evidence type="ECO:0000313" key="2">
    <source>
        <dbReference type="Proteomes" id="UP000002358"/>
    </source>
</evidence>
<sequence length="476" mass="55162">MASVEDCREAVAMMQEALSLMVEGAIDDASVERWTNVIVPDHIATFERLLETPGPVALLHTLRYRMSCCVKRGGSLQQPSVAWNKVKSAFARHLDISTFMDDARALFASKIELALREHNAVKVNTVLAAEYVIVKNDEGTKDIKYYNTKSASIYQTTDFNEWYTANVQQPIERDIEEFQERYAGECEQVESDERNAAETHRQVREADYYVDEDDNDDDEEVEDDDDIELLPKFHYVLIKDLSRLVSAQLSNRAHKQYICERCLHYFRNQLKLRAHEVDCAQVNQCKVKLPTKHDNILKFKNFGHRERVPLVVYADFECLSRPVDDDDERAYQQHEPFSVGFYLRFSFDDSRSEYKCYRQIDEGSQSSAEWFVKSLQALTVEMKEIYKNPKPMNALTASEREEFERAIVCYICRKPFSAEDTKVKDHCHLTGRGPAHNKCNTNYNDSRTIPVIFHNLSGYDSHLFIKEIATCFKGRV</sequence>
<dbReference type="Proteomes" id="UP000002358">
    <property type="component" value="Chromosome 1"/>
</dbReference>
<organism evidence="1 2">
    <name type="scientific">Nasonia vitripennis</name>
    <name type="common">Parasitic wasp</name>
    <dbReference type="NCBI Taxonomy" id="7425"/>
    <lineage>
        <taxon>Eukaryota</taxon>
        <taxon>Metazoa</taxon>
        <taxon>Ecdysozoa</taxon>
        <taxon>Arthropoda</taxon>
        <taxon>Hexapoda</taxon>
        <taxon>Insecta</taxon>
        <taxon>Pterygota</taxon>
        <taxon>Neoptera</taxon>
        <taxon>Endopterygota</taxon>
        <taxon>Hymenoptera</taxon>
        <taxon>Apocrita</taxon>
        <taxon>Proctotrupomorpha</taxon>
        <taxon>Chalcidoidea</taxon>
        <taxon>Pteromalidae</taxon>
        <taxon>Pteromalinae</taxon>
        <taxon>Nasonia</taxon>
    </lineage>
</organism>
<dbReference type="InParanoid" id="A0A7M7Q188"/>
<accession>A0A7M7Q188</accession>
<keyword evidence="2" id="KW-1185">Reference proteome</keyword>
<dbReference type="KEGG" id="nvi:116415994"/>
<name>A0A7M7Q188_NASVI</name>
<dbReference type="AlphaFoldDB" id="A0A7M7Q188"/>
<dbReference type="RefSeq" id="XP_031777956.1">
    <property type="nucleotide sequence ID" value="XM_031922096.1"/>
</dbReference>
<dbReference type="OrthoDB" id="7612145at2759"/>
<dbReference type="EnsemblMetazoa" id="XM_031922096">
    <property type="protein sequence ID" value="XP_031777956"/>
    <property type="gene ID" value="LOC116415994"/>
</dbReference>
<dbReference type="PANTHER" id="PTHR31511">
    <property type="entry name" value="PROTEIN CBG23764"/>
    <property type="match status" value="1"/>
</dbReference>
<dbReference type="SUPFAM" id="SSF54060">
    <property type="entry name" value="His-Me finger endonucleases"/>
    <property type="match status" value="1"/>
</dbReference>
<dbReference type="PANTHER" id="PTHR31511:SF12">
    <property type="entry name" value="RHO TERMINATION FACTOR N-TERMINAL DOMAIN-CONTAINING PROTEIN"/>
    <property type="match status" value="1"/>
</dbReference>
<evidence type="ECO:0008006" key="3">
    <source>
        <dbReference type="Google" id="ProtNLM"/>
    </source>
</evidence>
<dbReference type="GeneID" id="116415994"/>
<evidence type="ECO:0000313" key="1">
    <source>
        <dbReference type="EnsemblMetazoa" id="XP_031777956"/>
    </source>
</evidence>
<proteinExistence type="predicted"/>
<protein>
    <recommendedName>
        <fullName evidence="3">DNA-directed DNA polymerase</fullName>
    </recommendedName>
</protein>
<dbReference type="InterPro" id="IPR044925">
    <property type="entry name" value="His-Me_finger_sf"/>
</dbReference>